<reference evidence="2" key="1">
    <citation type="journal article" date="2019" name="Int. J. Syst. Evol. Microbiol.">
        <title>The Global Catalogue of Microorganisms (GCM) 10K type strain sequencing project: providing services to taxonomists for standard genome sequencing and annotation.</title>
        <authorList>
            <consortium name="The Broad Institute Genomics Platform"/>
            <consortium name="The Broad Institute Genome Sequencing Center for Infectious Disease"/>
            <person name="Wu L."/>
            <person name="Ma J."/>
        </authorList>
    </citation>
    <scope>NUCLEOTIDE SEQUENCE [LARGE SCALE GENOMIC DNA]</scope>
    <source>
        <strain evidence="2">KCTC 42742</strain>
    </source>
</reference>
<organism evidence="1 2">
    <name type="scientific">Vogesella facilis</name>
    <dbReference type="NCBI Taxonomy" id="1655232"/>
    <lineage>
        <taxon>Bacteria</taxon>
        <taxon>Pseudomonadati</taxon>
        <taxon>Pseudomonadota</taxon>
        <taxon>Betaproteobacteria</taxon>
        <taxon>Neisseriales</taxon>
        <taxon>Chromobacteriaceae</taxon>
        <taxon>Vogesella</taxon>
    </lineage>
</organism>
<keyword evidence="2" id="KW-1185">Reference proteome</keyword>
<dbReference type="InterPro" id="IPR010732">
    <property type="entry name" value="T6SS_TssG-like"/>
</dbReference>
<dbReference type="Proteomes" id="UP001595741">
    <property type="component" value="Unassembled WGS sequence"/>
</dbReference>
<gene>
    <name evidence="1" type="primary">tssG</name>
    <name evidence="1" type="ORF">ACFOLG_02765</name>
</gene>
<name>A0ABV7RA62_9NEIS</name>
<proteinExistence type="predicted"/>
<evidence type="ECO:0000313" key="2">
    <source>
        <dbReference type="Proteomes" id="UP001595741"/>
    </source>
</evidence>
<dbReference type="PANTHER" id="PTHR35564">
    <property type="match status" value="1"/>
</dbReference>
<accession>A0ABV7RA62</accession>
<dbReference type="EMBL" id="JBHRXN010000007">
    <property type="protein sequence ID" value="MFC3531095.1"/>
    <property type="molecule type" value="Genomic_DNA"/>
</dbReference>
<dbReference type="PANTHER" id="PTHR35564:SF4">
    <property type="entry name" value="CYTOPLASMIC PROTEIN"/>
    <property type="match status" value="1"/>
</dbReference>
<evidence type="ECO:0000313" key="1">
    <source>
        <dbReference type="EMBL" id="MFC3531095.1"/>
    </source>
</evidence>
<dbReference type="Pfam" id="PF06996">
    <property type="entry name" value="T6SS_TssG"/>
    <property type="match status" value="1"/>
</dbReference>
<protein>
    <submittedName>
        <fullName evidence="1">Type VI secretion system baseplate subunit TssG</fullName>
    </submittedName>
</protein>
<comment type="caution">
    <text evidence="1">The sequence shown here is derived from an EMBL/GenBank/DDBJ whole genome shotgun (WGS) entry which is preliminary data.</text>
</comment>
<dbReference type="RefSeq" id="WP_386088125.1">
    <property type="nucleotide sequence ID" value="NZ_JBHRXN010000007.1"/>
</dbReference>
<dbReference type="NCBIfam" id="TIGR03347">
    <property type="entry name" value="VI_chp_1"/>
    <property type="match status" value="1"/>
</dbReference>
<sequence>MSEHLATLAALPLPRRQSRDLRQALAQDASQFSFFQAVRILGLCEGTRRARRTLPPQLRFRTLASLSFPASELVQYRPQAEEGAAPAEMTVSFMGLTGPSGALPTAYTELLLERRQQYRDDTLHAFLDLFSHRAVALFYQAWRKYRFWLAEEAGEQDGFGRNLLDLAGLGLGRLRGQAAQDGLLDERLFIYFSGLLSQKPLSALTLQTLVSGLFGVRAQLLQFAGQWLAVPLAEQSQLGGNNSELGLSLFAGDRQWDRQTRLQLKLCGLRRAQFDALLPGGSGAQALQALLQYAVGHQLAVDVCLELDKRDVPPARLDTEQPLRLGASSWLGPQQQDPDDVRYALLH</sequence>